<dbReference type="EMBL" id="LT558134">
    <property type="protein sequence ID" value="SAM85496.1"/>
    <property type="molecule type" value="Genomic_DNA"/>
</dbReference>
<evidence type="ECO:0000259" key="7">
    <source>
        <dbReference type="PROSITE" id="PS50850"/>
    </source>
</evidence>
<name>A0A1K0HAY0_9BASI</name>
<dbReference type="AlphaFoldDB" id="A0A1K0HAY0"/>
<sequence>MAEPQTEMASISSASQAGASSASDSQSHSTPNKHHARPNAAQASVLDETLFPADSYTNDTKTYWADLPFREKTKWINNQSNAEARRELADIGRMFKRDALSPLRAYYNNYVITGLGLFVEGYTLFSIGNLSPLFKAVWPRCWKNHQVCDENWLHAIDYLEIVGIIVGQILVGIEGDWIGRRFGMVQDALIMTLGSVMLTAMWATSLNGWVICYAWSVFVYGIGVGGEYPMTSTRAMEGTGTGRAAITGDRMHRGRKVALSFLMQGWGQLANQAVLIIGLLIFHGSLNGPYTETSTQWTFRVQFGIISVFTLYLAYIRYYRMKYQDAALQDAKKRLNTSGYDVRSLKLSLSHYWHRLVGTAGGWFANDFFFYGNKIFSGIFINIITGNQGGLETTWLYNLYNIIISLAGYYMAALLMDHKQYGRKWMQANGFAADFILFIIGAALFNTLTVPGSGIKAFQAIYFLSSFFNQFGPNSTTFLLAAEVFPASIRATSHGVAAAVGKLGALAPAILYNYIDNHTKFWVVSWFGLLGWILTMVFIPDTTGLDLREQERYWECVFQGREQDYHGVAVHPRHLSLWERVVLKRHRFYDPELDRQQKMQELEALFHSSQNEKGADSESTGREMMEEDLQLYFHSLADAQGGNKKLQPTNKDDGIKHPSKLAEIEKRL</sequence>
<dbReference type="Pfam" id="PF00083">
    <property type="entry name" value="Sugar_tr"/>
    <property type="match status" value="2"/>
</dbReference>
<keyword evidence="4 6" id="KW-0472">Membrane</keyword>
<dbReference type="InterPro" id="IPR036259">
    <property type="entry name" value="MFS_trans_sf"/>
</dbReference>
<feature type="transmembrane region" description="Helical" evidence="6">
    <location>
        <begin position="297"/>
        <end position="315"/>
    </location>
</feature>
<keyword evidence="2 6" id="KW-0812">Transmembrane</keyword>
<evidence type="ECO:0000256" key="4">
    <source>
        <dbReference type="ARBA" id="ARBA00023136"/>
    </source>
</evidence>
<feature type="region of interest" description="Disordered" evidence="5">
    <location>
        <begin position="1"/>
        <end position="41"/>
    </location>
</feature>
<dbReference type="GO" id="GO:0016020">
    <property type="term" value="C:membrane"/>
    <property type="evidence" value="ECO:0007669"/>
    <property type="project" value="UniProtKB-SubCell"/>
</dbReference>
<feature type="transmembrane region" description="Helical" evidence="6">
    <location>
        <begin position="397"/>
        <end position="416"/>
    </location>
</feature>
<dbReference type="OrthoDB" id="2153661at2759"/>
<dbReference type="GO" id="GO:0022857">
    <property type="term" value="F:transmembrane transporter activity"/>
    <property type="evidence" value="ECO:0007669"/>
    <property type="project" value="InterPro"/>
</dbReference>
<feature type="transmembrane region" description="Helical" evidence="6">
    <location>
        <begin position="368"/>
        <end position="385"/>
    </location>
</feature>
<evidence type="ECO:0000313" key="11">
    <source>
        <dbReference type="Proteomes" id="UP000658997"/>
    </source>
</evidence>
<evidence type="ECO:0000313" key="10">
    <source>
        <dbReference type="Proteomes" id="UP000179920"/>
    </source>
</evidence>
<protein>
    <submittedName>
        <fullName evidence="8">Related to inorganic phosphate transporter</fullName>
    </submittedName>
</protein>
<dbReference type="Proteomes" id="UP000658997">
    <property type="component" value="Unassembled WGS sequence"/>
</dbReference>
<comment type="subcellular location">
    <subcellularLocation>
        <location evidence="1">Membrane</location>
        <topology evidence="1">Multi-pass membrane protein</topology>
    </subcellularLocation>
</comment>
<dbReference type="PANTHER" id="PTHR24064">
    <property type="entry name" value="SOLUTE CARRIER FAMILY 22 MEMBER"/>
    <property type="match status" value="1"/>
</dbReference>
<feature type="transmembrane region" description="Helical" evidence="6">
    <location>
        <begin position="428"/>
        <end position="448"/>
    </location>
</feature>
<dbReference type="InterPro" id="IPR020846">
    <property type="entry name" value="MFS_dom"/>
</dbReference>
<evidence type="ECO:0000256" key="5">
    <source>
        <dbReference type="SAM" id="MobiDB-lite"/>
    </source>
</evidence>
<reference evidence="10" key="1">
    <citation type="submission" date="2016-04" db="EMBL/GenBank/DDBJ databases">
        <authorList>
            <person name="Guldener U."/>
            <person name="Guldener U."/>
        </authorList>
    </citation>
    <scope>NUCLEOTIDE SEQUENCE [LARGE SCALE GENOMIC DNA]</scope>
    <source>
        <strain evidence="10">UB2112</strain>
    </source>
</reference>
<feature type="compositionally biased region" description="Basic and acidic residues" evidence="5">
    <location>
        <begin position="650"/>
        <end position="668"/>
    </location>
</feature>
<evidence type="ECO:0000313" key="8">
    <source>
        <dbReference type="EMBL" id="SAM85496.1"/>
    </source>
</evidence>
<reference evidence="9" key="3">
    <citation type="submission" date="2018-08" db="EMBL/GenBank/DDBJ databases">
        <authorList>
            <person name="Guldener U."/>
        </authorList>
    </citation>
    <scope>NUCLEOTIDE SEQUENCE</scope>
    <source>
        <strain evidence="9">UB2</strain>
    </source>
</reference>
<evidence type="ECO:0000256" key="3">
    <source>
        <dbReference type="ARBA" id="ARBA00022989"/>
    </source>
</evidence>
<keyword evidence="3 6" id="KW-1133">Transmembrane helix</keyword>
<organism evidence="8 10">
    <name type="scientific">Ustilago bromivora</name>
    <dbReference type="NCBI Taxonomy" id="307758"/>
    <lineage>
        <taxon>Eukaryota</taxon>
        <taxon>Fungi</taxon>
        <taxon>Dikarya</taxon>
        <taxon>Basidiomycota</taxon>
        <taxon>Ustilaginomycotina</taxon>
        <taxon>Ustilaginomycetes</taxon>
        <taxon>Ustilaginales</taxon>
        <taxon>Ustilaginaceae</taxon>
        <taxon>Ustilago</taxon>
    </lineage>
</organism>
<keyword evidence="11" id="KW-1185">Reference proteome</keyword>
<dbReference type="Proteomes" id="UP000179920">
    <property type="component" value="Chromosome XVIII"/>
</dbReference>
<evidence type="ECO:0000256" key="6">
    <source>
        <dbReference type="SAM" id="Phobius"/>
    </source>
</evidence>
<feature type="transmembrane region" description="Helical" evidence="6">
    <location>
        <begin position="257"/>
        <end position="282"/>
    </location>
</feature>
<feature type="transmembrane region" description="Helical" evidence="6">
    <location>
        <begin position="521"/>
        <end position="539"/>
    </location>
</feature>
<evidence type="ECO:0000313" key="9">
    <source>
        <dbReference type="EMBL" id="SYW84396.1"/>
    </source>
</evidence>
<feature type="compositionally biased region" description="Low complexity" evidence="5">
    <location>
        <begin position="9"/>
        <end position="29"/>
    </location>
</feature>
<dbReference type="Gene3D" id="1.20.1250.20">
    <property type="entry name" value="MFS general substrate transporter like domains"/>
    <property type="match status" value="1"/>
</dbReference>
<gene>
    <name evidence="9" type="ORF">UBRO2_05496</name>
    <name evidence="8" type="ORF">UBRO_08067</name>
</gene>
<accession>A0A1K0HAY0</accession>
<evidence type="ECO:0000256" key="2">
    <source>
        <dbReference type="ARBA" id="ARBA00022692"/>
    </source>
</evidence>
<dbReference type="InterPro" id="IPR005828">
    <property type="entry name" value="MFS_sugar_transport-like"/>
</dbReference>
<reference evidence="8" key="2">
    <citation type="submission" date="2016-04" db="EMBL/GenBank/DDBJ databases">
        <authorList>
            <person name="Evans L.H."/>
            <person name="Alamgir A."/>
            <person name="Owens N."/>
            <person name="Weber N.D."/>
            <person name="Virtaneva K."/>
            <person name="Barbian K."/>
            <person name="Babar A."/>
            <person name="Rosenke K."/>
        </authorList>
    </citation>
    <scope>NUCLEOTIDE SEQUENCE</scope>
    <source>
        <strain evidence="8">UB2112</strain>
    </source>
</reference>
<dbReference type="EMBL" id="ULHB01000173">
    <property type="protein sequence ID" value="SYW84396.1"/>
    <property type="molecule type" value="Genomic_DNA"/>
</dbReference>
<dbReference type="SUPFAM" id="SSF103473">
    <property type="entry name" value="MFS general substrate transporter"/>
    <property type="match status" value="1"/>
</dbReference>
<feature type="domain" description="Major facilitator superfamily (MFS) profile" evidence="7">
    <location>
        <begin position="109"/>
        <end position="543"/>
    </location>
</feature>
<feature type="transmembrane region" description="Helical" evidence="6">
    <location>
        <begin position="208"/>
        <end position="226"/>
    </location>
</feature>
<feature type="transmembrane region" description="Helical" evidence="6">
    <location>
        <begin position="106"/>
        <end position="125"/>
    </location>
</feature>
<evidence type="ECO:0000256" key="1">
    <source>
        <dbReference type="ARBA" id="ARBA00004141"/>
    </source>
</evidence>
<dbReference type="PROSITE" id="PS50850">
    <property type="entry name" value="MFS"/>
    <property type="match status" value="1"/>
</dbReference>
<feature type="region of interest" description="Disordered" evidence="5">
    <location>
        <begin position="640"/>
        <end position="668"/>
    </location>
</feature>
<feature type="transmembrane region" description="Helical" evidence="6">
    <location>
        <begin position="494"/>
        <end position="515"/>
    </location>
</feature>
<proteinExistence type="predicted"/>